<dbReference type="InterPro" id="IPR011990">
    <property type="entry name" value="TPR-like_helical_dom_sf"/>
</dbReference>
<keyword evidence="3" id="KW-0732">Signal</keyword>
<dbReference type="Proteomes" id="UP001158050">
    <property type="component" value="Unassembled WGS sequence"/>
</dbReference>
<reference evidence="8 9" key="1">
    <citation type="submission" date="2017-05" db="EMBL/GenBank/DDBJ databases">
        <authorList>
            <person name="Varghese N."/>
            <person name="Submissions S."/>
        </authorList>
    </citation>
    <scope>NUCLEOTIDE SEQUENCE [LARGE SCALE GENOMIC DNA]</scope>
    <source>
        <strain evidence="8 9">DSM 18015</strain>
    </source>
</reference>
<evidence type="ECO:0000313" key="9">
    <source>
        <dbReference type="Proteomes" id="UP001158050"/>
    </source>
</evidence>
<evidence type="ECO:0000256" key="2">
    <source>
        <dbReference type="ARBA" id="ARBA00006275"/>
    </source>
</evidence>
<keyword evidence="5" id="KW-0998">Cell outer membrane</keyword>
<dbReference type="Gene3D" id="1.25.40.900">
    <property type="match status" value="1"/>
</dbReference>
<name>A0ABY1R3X2_9FLAO</name>
<dbReference type="InterPro" id="IPR033985">
    <property type="entry name" value="SusD-like_N"/>
</dbReference>
<evidence type="ECO:0000259" key="7">
    <source>
        <dbReference type="Pfam" id="PF14322"/>
    </source>
</evidence>
<organism evidence="8 9">
    <name type="scientific">Epilithonimonas pallida</name>
    <dbReference type="NCBI Taxonomy" id="373671"/>
    <lineage>
        <taxon>Bacteria</taxon>
        <taxon>Pseudomonadati</taxon>
        <taxon>Bacteroidota</taxon>
        <taxon>Flavobacteriia</taxon>
        <taxon>Flavobacteriales</taxon>
        <taxon>Weeksellaceae</taxon>
        <taxon>Chryseobacterium group</taxon>
        <taxon>Epilithonimonas</taxon>
    </lineage>
</organism>
<dbReference type="Gene3D" id="2.20.20.130">
    <property type="match status" value="1"/>
</dbReference>
<comment type="similarity">
    <text evidence="2">Belongs to the SusD family.</text>
</comment>
<dbReference type="Pfam" id="PF14322">
    <property type="entry name" value="SusD-like_3"/>
    <property type="match status" value="1"/>
</dbReference>
<dbReference type="Pfam" id="PF07980">
    <property type="entry name" value="SusD_RagB"/>
    <property type="match status" value="1"/>
</dbReference>
<comment type="caution">
    <text evidence="8">The sequence shown here is derived from an EMBL/GenBank/DDBJ whole genome shotgun (WGS) entry which is preliminary data.</text>
</comment>
<dbReference type="EMBL" id="FXUO01000002">
    <property type="protein sequence ID" value="SMP90930.1"/>
    <property type="molecule type" value="Genomic_DNA"/>
</dbReference>
<feature type="domain" description="SusD-like N-terminal" evidence="7">
    <location>
        <begin position="34"/>
        <end position="222"/>
    </location>
</feature>
<keyword evidence="4" id="KW-0472">Membrane</keyword>
<evidence type="ECO:0000259" key="6">
    <source>
        <dbReference type="Pfam" id="PF07980"/>
    </source>
</evidence>
<dbReference type="Gene3D" id="1.25.40.390">
    <property type="match status" value="1"/>
</dbReference>
<evidence type="ECO:0000313" key="8">
    <source>
        <dbReference type="EMBL" id="SMP90930.1"/>
    </source>
</evidence>
<dbReference type="RefSeq" id="WP_283415994.1">
    <property type="nucleotide sequence ID" value="NZ_FXUO01000002.1"/>
</dbReference>
<accession>A0ABY1R3X2</accession>
<evidence type="ECO:0000256" key="1">
    <source>
        <dbReference type="ARBA" id="ARBA00004442"/>
    </source>
</evidence>
<keyword evidence="9" id="KW-1185">Reference proteome</keyword>
<feature type="domain" description="RagB/SusD" evidence="6">
    <location>
        <begin position="357"/>
        <end position="482"/>
    </location>
</feature>
<protein>
    <submittedName>
        <fullName evidence="8">SusD family protein</fullName>
    </submittedName>
</protein>
<evidence type="ECO:0000256" key="3">
    <source>
        <dbReference type="ARBA" id="ARBA00022729"/>
    </source>
</evidence>
<dbReference type="SUPFAM" id="SSF48452">
    <property type="entry name" value="TPR-like"/>
    <property type="match status" value="1"/>
</dbReference>
<evidence type="ECO:0000256" key="5">
    <source>
        <dbReference type="ARBA" id="ARBA00023237"/>
    </source>
</evidence>
<proteinExistence type="inferred from homology"/>
<sequence length="482" mass="53672">MKKYYYIIATILLFSIFNSCSEKELDLFPPVSDDITNMNTEAKMQQFLNTAYLSMASTRNYGTEVLAFGDILSDHLFVVNNKYQFAANLNYNALNNDFGFYGSMYDIIVSCNMVINNNIVAESSNVKRIKAEAKILRGLAYFTLVSYYSPAPISGVNQEYGVPLVLGNYDSSITPARATVAEVYNQIISDLQAGMNATDEVPSSRVLLSKTAAKLLLSRVYLTRKATGDAQLALQYATEIVNLKNNPNSSFAPISKENYQNYFSGNLDAVSEGQPETIWELDINFDTNRYTGIGSNLSLPGLYYRADPNRSFMFTLNFYNSFPSTDVRRGTGANGLLTTTGGGNPLVGVWTNKYPRLTERGVFLRNLKILRFAEAQLNRIEALYLTGQTSLALTELNSFAISRGGSTYAGTNLLNDILKEREKEFYGEGQRFLDLKRHNLPLIKNSNCTMNCNVPGGDKLFVLPVTQTALNSNPNLKQYPGY</sequence>
<dbReference type="InterPro" id="IPR012944">
    <property type="entry name" value="SusD_RagB_dom"/>
</dbReference>
<gene>
    <name evidence="8" type="ORF">SAMN05421679_102513</name>
</gene>
<evidence type="ECO:0000256" key="4">
    <source>
        <dbReference type="ARBA" id="ARBA00023136"/>
    </source>
</evidence>
<comment type="subcellular location">
    <subcellularLocation>
        <location evidence="1">Cell outer membrane</location>
    </subcellularLocation>
</comment>